<dbReference type="GO" id="GO:0020037">
    <property type="term" value="F:heme binding"/>
    <property type="evidence" value="ECO:0007669"/>
    <property type="project" value="InterPro"/>
</dbReference>
<evidence type="ECO:0000313" key="3">
    <source>
        <dbReference type="Proteomes" id="UP000298471"/>
    </source>
</evidence>
<dbReference type="Proteomes" id="UP000298471">
    <property type="component" value="Unassembled WGS sequence"/>
</dbReference>
<dbReference type="InterPro" id="IPR008977">
    <property type="entry name" value="PHM/PNGase_F_dom_sf"/>
</dbReference>
<dbReference type="AlphaFoldDB" id="A0A4Z0PZW1"/>
<protein>
    <submittedName>
        <fullName evidence="2">Cytochrome c</fullName>
    </submittedName>
</protein>
<dbReference type="InterPro" id="IPR014784">
    <property type="entry name" value="Cu2_ascorb_mOase-like_C"/>
</dbReference>
<sequence>MLSYSPLSLNVLPMSRLTTGFGVFALLFTLVARDGMAQSARPVTYTEHIAPIIAANCVVCHKPAGAAPFSLLTYPDVARRAKTIQHVTETRYMPPWKADPHYVSFANERQLTDEQIQLIKTWAGTGALKGPDKKAPVPVAAAGVNLGSPDLVLKPKQAFRIKGDGNENFVLFKIPFELPAERAVQAIEFAPNNRRLLHHVNYAVQKVGPEIDIYKGSDYVVSDQFLSNMREFQPLMKEVAYYGGWIPGSTTQTFPAGVGFTMPKRGVILLTVHYGPSAIDTADWSQVKIHFTKNPIKREIQSVSLGSAGIGKIDPPLIIPADSVKKFRIRLEVAQDLSLLYVWPHMHLLGKSFKAWATTTDGKQINLINIPEWDFRWQEAYRFRQMQHLPKGSVIMVEGVYDNTANNPNNPFSPPRMVISQDLMETRSEMLNLIMLYLPYQAGDENKKI</sequence>
<dbReference type="InterPro" id="IPR036939">
    <property type="entry name" value="Cu2_ascorb_mOase_N_sf"/>
</dbReference>
<reference evidence="2 3" key="1">
    <citation type="submission" date="2019-04" db="EMBL/GenBank/DDBJ databases">
        <authorList>
            <person name="Feng G."/>
            <person name="Zhang J."/>
            <person name="Zhu H."/>
        </authorList>
    </citation>
    <scope>NUCLEOTIDE SEQUENCE [LARGE SCALE GENOMIC DNA]</scope>
    <source>
        <strain evidence="2 3">9PBR-1</strain>
    </source>
</reference>
<keyword evidence="1" id="KW-1015">Disulfide bond</keyword>
<dbReference type="SUPFAM" id="SSF49742">
    <property type="entry name" value="PHM/PNGase F"/>
    <property type="match status" value="2"/>
</dbReference>
<dbReference type="Gene3D" id="2.60.120.230">
    <property type="match status" value="1"/>
</dbReference>
<dbReference type="InterPro" id="IPR036909">
    <property type="entry name" value="Cyt_c-like_dom_sf"/>
</dbReference>
<dbReference type="Gene3D" id="2.60.120.310">
    <property type="entry name" value="Copper type II, ascorbate-dependent monooxygenase, N-terminal domain"/>
    <property type="match status" value="1"/>
</dbReference>
<dbReference type="GO" id="GO:0016715">
    <property type="term" value="F:oxidoreductase activity, acting on paired donors, with incorporation or reduction of molecular oxygen, reduced ascorbate as one donor, and incorporation of one atom of oxygen"/>
    <property type="evidence" value="ECO:0007669"/>
    <property type="project" value="InterPro"/>
</dbReference>
<name>A0A4Z0PZW1_9BACT</name>
<dbReference type="SUPFAM" id="SSF46626">
    <property type="entry name" value="Cytochrome c"/>
    <property type="match status" value="1"/>
</dbReference>
<evidence type="ECO:0000256" key="1">
    <source>
        <dbReference type="ARBA" id="ARBA00023157"/>
    </source>
</evidence>
<organism evidence="2 3">
    <name type="scientific">Hymenobacter metallicola</name>
    <dbReference type="NCBI Taxonomy" id="2563114"/>
    <lineage>
        <taxon>Bacteria</taxon>
        <taxon>Pseudomonadati</taxon>
        <taxon>Bacteroidota</taxon>
        <taxon>Cytophagia</taxon>
        <taxon>Cytophagales</taxon>
        <taxon>Hymenobacteraceae</taxon>
        <taxon>Hymenobacter</taxon>
    </lineage>
</organism>
<dbReference type="GO" id="GO:0009055">
    <property type="term" value="F:electron transfer activity"/>
    <property type="evidence" value="ECO:0007669"/>
    <property type="project" value="InterPro"/>
</dbReference>
<proteinExistence type="predicted"/>
<accession>A0A4Z0PZW1</accession>
<dbReference type="GO" id="GO:0005507">
    <property type="term" value="F:copper ion binding"/>
    <property type="evidence" value="ECO:0007669"/>
    <property type="project" value="InterPro"/>
</dbReference>
<comment type="caution">
    <text evidence="2">The sequence shown here is derived from an EMBL/GenBank/DDBJ whole genome shotgun (WGS) entry which is preliminary data.</text>
</comment>
<keyword evidence="3" id="KW-1185">Reference proteome</keyword>
<evidence type="ECO:0000313" key="2">
    <source>
        <dbReference type="EMBL" id="TGE22975.1"/>
    </source>
</evidence>
<gene>
    <name evidence="2" type="ORF">E5K02_21690</name>
</gene>
<dbReference type="EMBL" id="SRMB01000005">
    <property type="protein sequence ID" value="TGE22975.1"/>
    <property type="molecule type" value="Genomic_DNA"/>
</dbReference>